<evidence type="ECO:0000313" key="11">
    <source>
        <dbReference type="EMBL" id="HGF35587.1"/>
    </source>
</evidence>
<evidence type="ECO:0000256" key="1">
    <source>
        <dbReference type="ARBA" id="ARBA00001946"/>
    </source>
</evidence>
<dbReference type="PANTHER" id="PTHR33571">
    <property type="entry name" value="SSL8005 PROTEIN"/>
    <property type="match status" value="1"/>
</dbReference>
<evidence type="ECO:0000256" key="2">
    <source>
        <dbReference type="ARBA" id="ARBA00022649"/>
    </source>
</evidence>
<keyword evidence="3 11" id="KW-0808">Transferase</keyword>
<dbReference type="InterPro" id="IPR043519">
    <property type="entry name" value="NT_sf"/>
</dbReference>
<keyword evidence="6" id="KW-0547">Nucleotide-binding</keyword>
<protein>
    <submittedName>
        <fullName evidence="11">Nucleotidyltransferase</fullName>
    </submittedName>
</protein>
<sequence length="96" mass="11021">MRRQEILETIARHRDELREYGVESLALFGSVSREEAAETSDIDILVEFSRPVGMLAFLRLQHRLAEILGRKVDLVTPRALRPAWRERILSEAVHAG</sequence>
<proteinExistence type="inferred from homology"/>
<comment type="caution">
    <text evidence="11">The sequence shown here is derived from an EMBL/GenBank/DDBJ whole genome shotgun (WGS) entry which is preliminary data.</text>
</comment>
<keyword evidence="4" id="KW-0548">Nucleotidyltransferase</keyword>
<keyword evidence="5" id="KW-0479">Metal-binding</keyword>
<organism evidence="11">
    <name type="scientific">Desulfobacca acetoxidans</name>
    <dbReference type="NCBI Taxonomy" id="60893"/>
    <lineage>
        <taxon>Bacteria</taxon>
        <taxon>Pseudomonadati</taxon>
        <taxon>Thermodesulfobacteriota</taxon>
        <taxon>Desulfobaccia</taxon>
        <taxon>Desulfobaccales</taxon>
        <taxon>Desulfobaccaceae</taxon>
        <taxon>Desulfobacca</taxon>
    </lineage>
</organism>
<dbReference type="SUPFAM" id="SSF81301">
    <property type="entry name" value="Nucleotidyltransferase"/>
    <property type="match status" value="1"/>
</dbReference>
<comment type="cofactor">
    <cofactor evidence="1">
        <name>Mg(2+)</name>
        <dbReference type="ChEBI" id="CHEBI:18420"/>
    </cofactor>
</comment>
<dbReference type="Pfam" id="PF01909">
    <property type="entry name" value="NTP_transf_2"/>
    <property type="match status" value="1"/>
</dbReference>
<dbReference type="InterPro" id="IPR002934">
    <property type="entry name" value="Polymerase_NTP_transf_dom"/>
</dbReference>
<keyword evidence="2" id="KW-1277">Toxin-antitoxin system</keyword>
<evidence type="ECO:0000259" key="10">
    <source>
        <dbReference type="Pfam" id="PF01909"/>
    </source>
</evidence>
<dbReference type="AlphaFoldDB" id="A0A7C3Z394"/>
<feature type="domain" description="Polymerase nucleotidyl transferase" evidence="10">
    <location>
        <begin position="11"/>
        <end position="92"/>
    </location>
</feature>
<evidence type="ECO:0000256" key="6">
    <source>
        <dbReference type="ARBA" id="ARBA00022741"/>
    </source>
</evidence>
<reference evidence="11" key="1">
    <citation type="journal article" date="2020" name="mSystems">
        <title>Genome- and Community-Level Interaction Insights into Carbon Utilization and Element Cycling Functions of Hydrothermarchaeota in Hydrothermal Sediment.</title>
        <authorList>
            <person name="Zhou Z."/>
            <person name="Liu Y."/>
            <person name="Xu W."/>
            <person name="Pan J."/>
            <person name="Luo Z.H."/>
            <person name="Li M."/>
        </authorList>
    </citation>
    <scope>NUCLEOTIDE SEQUENCE [LARGE SCALE GENOMIC DNA]</scope>
    <source>
        <strain evidence="11">SpSt-897</strain>
    </source>
</reference>
<comment type="similarity">
    <text evidence="9">Belongs to the MntA antitoxin family.</text>
</comment>
<evidence type="ECO:0000256" key="9">
    <source>
        <dbReference type="ARBA" id="ARBA00038276"/>
    </source>
</evidence>
<keyword evidence="8" id="KW-0460">Magnesium</keyword>
<dbReference type="Gene3D" id="3.30.460.10">
    <property type="entry name" value="Beta Polymerase, domain 2"/>
    <property type="match status" value="1"/>
</dbReference>
<evidence type="ECO:0000256" key="4">
    <source>
        <dbReference type="ARBA" id="ARBA00022695"/>
    </source>
</evidence>
<evidence type="ECO:0000256" key="3">
    <source>
        <dbReference type="ARBA" id="ARBA00022679"/>
    </source>
</evidence>
<dbReference type="InterPro" id="IPR052038">
    <property type="entry name" value="Type-VII_TA_antitoxin"/>
</dbReference>
<accession>A0A7C3Z394</accession>
<dbReference type="GO" id="GO:0005524">
    <property type="term" value="F:ATP binding"/>
    <property type="evidence" value="ECO:0007669"/>
    <property type="project" value="UniProtKB-KW"/>
</dbReference>
<dbReference type="EMBL" id="DTMF01000351">
    <property type="protein sequence ID" value="HGF35587.1"/>
    <property type="molecule type" value="Genomic_DNA"/>
</dbReference>
<dbReference type="GO" id="GO:0046872">
    <property type="term" value="F:metal ion binding"/>
    <property type="evidence" value="ECO:0007669"/>
    <property type="project" value="UniProtKB-KW"/>
</dbReference>
<evidence type="ECO:0000256" key="5">
    <source>
        <dbReference type="ARBA" id="ARBA00022723"/>
    </source>
</evidence>
<gene>
    <name evidence="11" type="ORF">ENW96_14610</name>
</gene>
<dbReference type="CDD" id="cd05403">
    <property type="entry name" value="NT_KNTase_like"/>
    <property type="match status" value="1"/>
</dbReference>
<dbReference type="GO" id="GO:0016779">
    <property type="term" value="F:nucleotidyltransferase activity"/>
    <property type="evidence" value="ECO:0007669"/>
    <property type="project" value="UniProtKB-KW"/>
</dbReference>
<dbReference type="PANTHER" id="PTHR33571:SF14">
    <property type="entry name" value="PROTEIN ADENYLYLTRANSFERASE MJ0435-RELATED"/>
    <property type="match status" value="1"/>
</dbReference>
<name>A0A7C3Z394_9BACT</name>
<evidence type="ECO:0000256" key="8">
    <source>
        <dbReference type="ARBA" id="ARBA00022842"/>
    </source>
</evidence>
<evidence type="ECO:0000256" key="7">
    <source>
        <dbReference type="ARBA" id="ARBA00022840"/>
    </source>
</evidence>
<keyword evidence="7" id="KW-0067">ATP-binding</keyword>